<dbReference type="EMBL" id="MU002100">
    <property type="protein sequence ID" value="KAF2789989.1"/>
    <property type="molecule type" value="Genomic_DNA"/>
</dbReference>
<dbReference type="PROSITE" id="PS50966">
    <property type="entry name" value="ZF_SWIM"/>
    <property type="match status" value="1"/>
</dbReference>
<keyword evidence="1" id="KW-0862">Zinc</keyword>
<feature type="region of interest" description="Disordered" evidence="2">
    <location>
        <begin position="1"/>
        <end position="80"/>
    </location>
</feature>
<dbReference type="InterPro" id="IPR013083">
    <property type="entry name" value="Znf_RING/FYVE/PHD"/>
</dbReference>
<proteinExistence type="predicted"/>
<dbReference type="InterPro" id="IPR001841">
    <property type="entry name" value="Znf_RING"/>
</dbReference>
<evidence type="ECO:0000313" key="6">
    <source>
        <dbReference type="Proteomes" id="UP000799757"/>
    </source>
</evidence>
<dbReference type="AlphaFoldDB" id="A0A6A6X0W5"/>
<dbReference type="GO" id="GO:0008270">
    <property type="term" value="F:zinc ion binding"/>
    <property type="evidence" value="ECO:0007669"/>
    <property type="project" value="UniProtKB-KW"/>
</dbReference>
<dbReference type="PROSITE" id="PS50089">
    <property type="entry name" value="ZF_RING_2"/>
    <property type="match status" value="1"/>
</dbReference>
<evidence type="ECO:0000259" key="3">
    <source>
        <dbReference type="PROSITE" id="PS50089"/>
    </source>
</evidence>
<evidence type="ECO:0000259" key="4">
    <source>
        <dbReference type="PROSITE" id="PS50966"/>
    </source>
</evidence>
<feature type="compositionally biased region" description="Acidic residues" evidence="2">
    <location>
        <begin position="18"/>
        <end position="30"/>
    </location>
</feature>
<gene>
    <name evidence="5" type="ORF">K505DRAFT_377835</name>
</gene>
<reference evidence="5" key="1">
    <citation type="journal article" date="2020" name="Stud. Mycol.">
        <title>101 Dothideomycetes genomes: a test case for predicting lifestyles and emergence of pathogens.</title>
        <authorList>
            <person name="Haridas S."/>
            <person name="Albert R."/>
            <person name="Binder M."/>
            <person name="Bloem J."/>
            <person name="Labutti K."/>
            <person name="Salamov A."/>
            <person name="Andreopoulos B."/>
            <person name="Baker S."/>
            <person name="Barry K."/>
            <person name="Bills G."/>
            <person name="Bluhm B."/>
            <person name="Cannon C."/>
            <person name="Castanera R."/>
            <person name="Culley D."/>
            <person name="Daum C."/>
            <person name="Ezra D."/>
            <person name="Gonzalez J."/>
            <person name="Henrissat B."/>
            <person name="Kuo A."/>
            <person name="Liang C."/>
            <person name="Lipzen A."/>
            <person name="Lutzoni F."/>
            <person name="Magnuson J."/>
            <person name="Mondo S."/>
            <person name="Nolan M."/>
            <person name="Ohm R."/>
            <person name="Pangilinan J."/>
            <person name="Park H.-J."/>
            <person name="Ramirez L."/>
            <person name="Alfaro M."/>
            <person name="Sun H."/>
            <person name="Tritt A."/>
            <person name="Yoshinaga Y."/>
            <person name="Zwiers L.-H."/>
            <person name="Turgeon B."/>
            <person name="Goodwin S."/>
            <person name="Spatafora J."/>
            <person name="Crous P."/>
            <person name="Grigoriev I."/>
        </authorList>
    </citation>
    <scope>NUCLEOTIDE SEQUENCE</scope>
    <source>
        <strain evidence="5">CBS 109.77</strain>
    </source>
</reference>
<dbReference type="InterPro" id="IPR039903">
    <property type="entry name" value="Zswim2"/>
</dbReference>
<feature type="domain" description="RING-type" evidence="3">
    <location>
        <begin position="212"/>
        <end position="260"/>
    </location>
</feature>
<dbReference type="SUPFAM" id="SSF57850">
    <property type="entry name" value="RING/U-box"/>
    <property type="match status" value="1"/>
</dbReference>
<dbReference type="InterPro" id="IPR007527">
    <property type="entry name" value="Znf_SWIM"/>
</dbReference>
<keyword evidence="1" id="KW-0863">Zinc-finger</keyword>
<dbReference type="Gene3D" id="3.30.40.10">
    <property type="entry name" value="Zinc/RING finger domain, C3HC4 (zinc finger)"/>
    <property type="match status" value="1"/>
</dbReference>
<dbReference type="Pfam" id="PF13639">
    <property type="entry name" value="zf-RING_2"/>
    <property type="match status" value="1"/>
</dbReference>
<dbReference type="OrthoDB" id="2122982at2759"/>
<keyword evidence="6" id="KW-1185">Reference proteome</keyword>
<keyword evidence="1" id="KW-0479">Metal-binding</keyword>
<evidence type="ECO:0000256" key="2">
    <source>
        <dbReference type="SAM" id="MobiDB-lite"/>
    </source>
</evidence>
<evidence type="ECO:0000313" key="5">
    <source>
        <dbReference type="EMBL" id="KAF2789989.1"/>
    </source>
</evidence>
<feature type="domain" description="SWIM-type" evidence="4">
    <location>
        <begin position="132"/>
        <end position="164"/>
    </location>
</feature>
<dbReference type="GO" id="GO:0061630">
    <property type="term" value="F:ubiquitin protein ligase activity"/>
    <property type="evidence" value="ECO:0007669"/>
    <property type="project" value="InterPro"/>
</dbReference>
<organism evidence="5 6">
    <name type="scientific">Melanomma pulvis-pyrius CBS 109.77</name>
    <dbReference type="NCBI Taxonomy" id="1314802"/>
    <lineage>
        <taxon>Eukaryota</taxon>
        <taxon>Fungi</taxon>
        <taxon>Dikarya</taxon>
        <taxon>Ascomycota</taxon>
        <taxon>Pezizomycotina</taxon>
        <taxon>Dothideomycetes</taxon>
        <taxon>Pleosporomycetidae</taxon>
        <taxon>Pleosporales</taxon>
        <taxon>Melanommataceae</taxon>
        <taxon>Melanomma</taxon>
    </lineage>
</organism>
<dbReference type="PANTHER" id="PTHR21540">
    <property type="entry name" value="RING FINGER AND SWIM DOMAIN-CONTAINING PROTEIN 2"/>
    <property type="match status" value="1"/>
</dbReference>
<dbReference type="PANTHER" id="PTHR21540:SF0">
    <property type="entry name" value="PHD FAMILY PROTEIN"/>
    <property type="match status" value="1"/>
</dbReference>
<evidence type="ECO:0000256" key="1">
    <source>
        <dbReference type="PROSITE-ProRule" id="PRU00175"/>
    </source>
</evidence>
<name>A0A6A6X0W5_9PLEO</name>
<accession>A0A6A6X0W5</accession>
<protein>
    <submittedName>
        <fullName evidence="5">Uncharacterized protein</fullName>
    </submittedName>
</protein>
<dbReference type="Proteomes" id="UP000799757">
    <property type="component" value="Unassembled WGS sequence"/>
</dbReference>
<feature type="compositionally biased region" description="Basic and acidic residues" evidence="2">
    <location>
        <begin position="67"/>
        <end position="80"/>
    </location>
</feature>
<sequence length="325" mass="36488">MEPQTKKSARKRKAINYSEDETGYPIWDEDAPLKKSKTLTSTDTSAVIENAETEPSPNKSSTKREKKATDDDAKIDEERRLRRFRKHAPQSYLEVKGRALTQRLTILDRERCGTDSVPEETIMMAGSTGNVYTQHIGRVPSCDCMHAKKGNQCKHIIYVMLRVLKAPENIGYQLALTSSELQELFKNAAPIPAADAEAASGDGNRKPIEGECPICYCEFEITESKNIVYCKAACGNNVHKDCMASWATAKRGKATCPYCRAAWAEEECSGKVDLQGATRNQEGYLNVAKQLGLSGKRDTSTYHPHWVNRRYRHRGGYNEYDDYGD</sequence>